<evidence type="ECO:0000313" key="3">
    <source>
        <dbReference type="Proteomes" id="UP000270296"/>
    </source>
</evidence>
<name>A0A183J8E2_9BILA</name>
<dbReference type="WBParaSite" id="SBAD_0001254501-mRNA-1">
    <property type="protein sequence ID" value="SBAD_0001254501-mRNA-1"/>
    <property type="gene ID" value="SBAD_0001254501"/>
</dbReference>
<sequence length="140" mass="15521">MCVASASADRSVRIWSTTCARPVRILSELTSAVTELVASPDGLSLITADRQRHLTFWDVRMWKILQSLSTKNVVYTARFSPEGRTLAIAGAKGFFEQFRLSGHDVVCYARFSPGRVSYDSSLRFLTSRFCNDTSVFVGAA</sequence>
<dbReference type="PANTHER" id="PTHR19879">
    <property type="entry name" value="TRANSCRIPTION INITIATION FACTOR TFIID"/>
    <property type="match status" value="1"/>
</dbReference>
<dbReference type="GO" id="GO:0005669">
    <property type="term" value="C:transcription factor TFIID complex"/>
    <property type="evidence" value="ECO:0007669"/>
    <property type="project" value="TreeGrafter"/>
</dbReference>
<feature type="repeat" description="WD" evidence="1">
    <location>
        <begin position="26"/>
        <end position="67"/>
    </location>
</feature>
<dbReference type="PANTHER" id="PTHR19879:SF1">
    <property type="entry name" value="CANNONBALL-RELATED"/>
    <property type="match status" value="1"/>
</dbReference>
<dbReference type="InterPro" id="IPR015943">
    <property type="entry name" value="WD40/YVTN_repeat-like_dom_sf"/>
</dbReference>
<evidence type="ECO:0000313" key="4">
    <source>
        <dbReference type="WBParaSite" id="SBAD_0001254501-mRNA-1"/>
    </source>
</evidence>
<dbReference type="AlphaFoldDB" id="A0A183J8E2"/>
<dbReference type="Proteomes" id="UP000270296">
    <property type="component" value="Unassembled WGS sequence"/>
</dbReference>
<dbReference type="SUPFAM" id="SSF50978">
    <property type="entry name" value="WD40 repeat-like"/>
    <property type="match status" value="1"/>
</dbReference>
<gene>
    <name evidence="2" type="ORF">SBAD_LOCUS12140</name>
</gene>
<evidence type="ECO:0000256" key="1">
    <source>
        <dbReference type="PROSITE-ProRule" id="PRU00221"/>
    </source>
</evidence>
<evidence type="ECO:0000313" key="2">
    <source>
        <dbReference type="EMBL" id="VDP45823.1"/>
    </source>
</evidence>
<dbReference type="Pfam" id="PF00400">
    <property type="entry name" value="WD40"/>
    <property type="match status" value="1"/>
</dbReference>
<reference evidence="2 3" key="2">
    <citation type="submission" date="2018-11" db="EMBL/GenBank/DDBJ databases">
        <authorList>
            <consortium name="Pathogen Informatics"/>
        </authorList>
    </citation>
    <scope>NUCLEOTIDE SEQUENCE [LARGE SCALE GENOMIC DNA]</scope>
</reference>
<dbReference type="EMBL" id="UZAM01017062">
    <property type="protein sequence ID" value="VDP45823.1"/>
    <property type="molecule type" value="Genomic_DNA"/>
</dbReference>
<accession>A0A183J8E2</accession>
<organism evidence="4">
    <name type="scientific">Soboliphyme baturini</name>
    <dbReference type="NCBI Taxonomy" id="241478"/>
    <lineage>
        <taxon>Eukaryota</taxon>
        <taxon>Metazoa</taxon>
        <taxon>Ecdysozoa</taxon>
        <taxon>Nematoda</taxon>
        <taxon>Enoplea</taxon>
        <taxon>Dorylaimia</taxon>
        <taxon>Dioctophymatida</taxon>
        <taxon>Dioctophymatoidea</taxon>
        <taxon>Soboliphymatidae</taxon>
        <taxon>Soboliphyme</taxon>
    </lineage>
</organism>
<protein>
    <submittedName>
        <fullName evidence="4">WD_REPEATS_REGION domain-containing protein</fullName>
    </submittedName>
</protein>
<keyword evidence="3" id="KW-1185">Reference proteome</keyword>
<dbReference type="Gene3D" id="2.130.10.10">
    <property type="entry name" value="YVTN repeat-like/Quinoprotein amine dehydrogenase"/>
    <property type="match status" value="1"/>
</dbReference>
<dbReference type="InterPro" id="IPR001680">
    <property type="entry name" value="WD40_rpt"/>
</dbReference>
<dbReference type="GO" id="GO:0016251">
    <property type="term" value="F:RNA polymerase II general transcription initiation factor activity"/>
    <property type="evidence" value="ECO:0007669"/>
    <property type="project" value="TreeGrafter"/>
</dbReference>
<feature type="repeat" description="WD" evidence="1">
    <location>
        <begin position="1"/>
        <end position="25"/>
    </location>
</feature>
<dbReference type="SMART" id="SM00320">
    <property type="entry name" value="WD40"/>
    <property type="match status" value="2"/>
</dbReference>
<dbReference type="PROSITE" id="PS50082">
    <property type="entry name" value="WD_REPEATS_2"/>
    <property type="match status" value="2"/>
</dbReference>
<proteinExistence type="predicted"/>
<dbReference type="GO" id="GO:0006367">
    <property type="term" value="P:transcription initiation at RNA polymerase II promoter"/>
    <property type="evidence" value="ECO:0007669"/>
    <property type="project" value="TreeGrafter"/>
</dbReference>
<keyword evidence="1" id="KW-0853">WD repeat</keyword>
<dbReference type="InterPro" id="IPR036322">
    <property type="entry name" value="WD40_repeat_dom_sf"/>
</dbReference>
<reference evidence="4" key="1">
    <citation type="submission" date="2016-06" db="UniProtKB">
        <authorList>
            <consortium name="WormBaseParasite"/>
        </authorList>
    </citation>
    <scope>IDENTIFICATION</scope>
</reference>
<dbReference type="OrthoDB" id="10264588at2759"/>